<dbReference type="PROSITE" id="PS51186">
    <property type="entry name" value="GNAT"/>
    <property type="match status" value="1"/>
</dbReference>
<dbReference type="AlphaFoldDB" id="A0A069AW35"/>
<dbReference type="EMBL" id="LK932395">
    <property type="protein sequence ID" value="CDS86590.1"/>
    <property type="molecule type" value="Genomic_DNA"/>
</dbReference>
<dbReference type="KEGG" id="pdf:CD630DERM_15190"/>
<proteinExistence type="predicted"/>
<dbReference type="PATRIC" id="fig|1496.1371.peg.3283"/>
<dbReference type="EMBL" id="LK932512">
    <property type="protein sequence ID" value="CDS87042.1"/>
    <property type="molecule type" value="Genomic_DNA"/>
</dbReference>
<dbReference type="Gene3D" id="3.40.630.30">
    <property type="match status" value="1"/>
</dbReference>
<dbReference type="EMBL" id="FUPS01000001">
    <property type="protein sequence ID" value="SJR86016.1"/>
    <property type="molecule type" value="Genomic_DNA"/>
</dbReference>
<dbReference type="GO" id="GO:0016747">
    <property type="term" value="F:acyltransferase activity, transferring groups other than amino-acyl groups"/>
    <property type="evidence" value="ECO:0007669"/>
    <property type="project" value="InterPro"/>
</dbReference>
<sequence>MFKIKHFNDLSLDEFYEIAKSRYEVFACEQKIFSLNDYDDIDKSSYHIFLKENGLICAYARIIPKEYSSYNDVSIGRVLVLSSHRRKGLAKQMMDCAIDFIKVNLHENNITLSAQTYIKNLYLSCGFKEISEVYDEAGIEHIKMRL</sequence>
<dbReference type="EMBL" id="DAEPXK010000052">
    <property type="protein sequence ID" value="HBH1543907.1"/>
    <property type="molecule type" value="Genomic_DNA"/>
</dbReference>
<dbReference type="EMBL" id="CAADAN010000016">
    <property type="protein sequence ID" value="VFD35283.1"/>
    <property type="molecule type" value="Genomic_DNA"/>
</dbReference>
<dbReference type="Proteomes" id="UP000879542">
    <property type="component" value="Unassembled WGS sequence"/>
</dbReference>
<name>A0A069AW35_CLODI</name>
<evidence type="ECO:0000313" key="10">
    <source>
        <dbReference type="Proteomes" id="UP000411588"/>
    </source>
</evidence>
<keyword evidence="4" id="KW-0012">Acyltransferase</keyword>
<dbReference type="SUPFAM" id="SSF55729">
    <property type="entry name" value="Acyl-CoA N-acyltransferases (Nat)"/>
    <property type="match status" value="1"/>
</dbReference>
<dbReference type="Proteomes" id="UP000189137">
    <property type="component" value="Unassembled WGS sequence"/>
</dbReference>
<evidence type="ECO:0000259" key="1">
    <source>
        <dbReference type="PROSITE" id="PS51186"/>
    </source>
</evidence>
<evidence type="ECO:0000313" key="7">
    <source>
        <dbReference type="EMBL" id="SJR86016.1"/>
    </source>
</evidence>
<dbReference type="EMBL" id="DAEQIJ010000015">
    <property type="protein sequence ID" value="HBH2621068.1"/>
    <property type="molecule type" value="Genomic_DNA"/>
</dbReference>
<evidence type="ECO:0000313" key="5">
    <source>
        <dbReference type="EMBL" id="HBH1543907.1"/>
    </source>
</evidence>
<reference evidence="4" key="1">
    <citation type="submission" date="2014-07" db="EMBL/GenBank/DDBJ databases">
        <authorList>
            <person name="Monot Marc"/>
        </authorList>
    </citation>
    <scope>NUCLEOTIDE SEQUENCE</scope>
    <source>
        <strain evidence="4">7032989</strain>
        <strain evidence="2">7032994</strain>
    </source>
</reference>
<dbReference type="CDD" id="cd04301">
    <property type="entry name" value="NAT_SF"/>
    <property type="match status" value="1"/>
</dbReference>
<evidence type="ECO:0000313" key="2">
    <source>
        <dbReference type="EMBL" id="CDS86590.1"/>
    </source>
</evidence>
<dbReference type="RefSeq" id="WP_003427501.1">
    <property type="nucleotide sequence ID" value="NZ_AP025558.1"/>
</dbReference>
<keyword evidence="4" id="KW-0808">Transferase</keyword>
<dbReference type="Proteomes" id="UP000411588">
    <property type="component" value="Unassembled WGS sequence"/>
</dbReference>
<feature type="domain" description="N-acetyltransferase" evidence="1">
    <location>
        <begin position="5"/>
        <end position="146"/>
    </location>
</feature>
<reference evidence="5" key="4">
    <citation type="submission" date="2021-06" db="EMBL/GenBank/DDBJ databases">
        <authorList>
            <consortium name="NCBI Pathogen Detection Project"/>
        </authorList>
    </citation>
    <scope>NUCLEOTIDE SEQUENCE</scope>
    <source>
        <strain evidence="6">Clostridioides</strain>
        <strain evidence="5">HN1000</strain>
    </source>
</reference>
<dbReference type="InterPro" id="IPR016181">
    <property type="entry name" value="Acyl_CoA_acyltransferase"/>
</dbReference>
<reference evidence="5" key="2">
    <citation type="journal article" date="2018" name="Genome Biol.">
        <title>SKESA: strategic k-mer extension for scrupulous assemblies.</title>
        <authorList>
            <person name="Souvorov A."/>
            <person name="Agarwala R."/>
            <person name="Lipman D.J."/>
        </authorList>
    </citation>
    <scope>NUCLEOTIDE SEQUENCE</scope>
    <source>
        <strain evidence="6">Clostridioides</strain>
        <strain evidence="5">HN1000</strain>
    </source>
</reference>
<evidence type="ECO:0000313" key="6">
    <source>
        <dbReference type="EMBL" id="HBH2621068.1"/>
    </source>
</evidence>
<accession>A0A069AW35</accession>
<evidence type="ECO:0000313" key="8">
    <source>
        <dbReference type="EMBL" id="VFD35283.1"/>
    </source>
</evidence>
<organism evidence="4">
    <name type="scientific">Clostridioides difficile</name>
    <name type="common">Peptoclostridium difficile</name>
    <dbReference type="NCBI Taxonomy" id="1496"/>
    <lineage>
        <taxon>Bacteria</taxon>
        <taxon>Bacillati</taxon>
        <taxon>Bacillota</taxon>
        <taxon>Clostridia</taxon>
        <taxon>Peptostreptococcales</taxon>
        <taxon>Peptostreptococcaceae</taxon>
        <taxon>Clostridioides</taxon>
    </lineage>
</organism>
<dbReference type="EMBL" id="LK933005">
    <property type="protein sequence ID" value="CDT22281.1"/>
    <property type="molecule type" value="Genomic_DNA"/>
</dbReference>
<dbReference type="Proteomes" id="UP000878956">
    <property type="component" value="Unassembled WGS sequence"/>
</dbReference>
<dbReference type="InterPro" id="IPR000182">
    <property type="entry name" value="GNAT_dom"/>
</dbReference>
<protein>
    <submittedName>
        <fullName evidence="2">Acetyltransferase, GNAT family</fullName>
    </submittedName>
    <submittedName>
        <fullName evidence="4 7">Acyltransferase</fullName>
    </submittedName>
    <submittedName>
        <fullName evidence="5">GNAT family N-acetyltransferase</fullName>
    </submittedName>
</protein>
<evidence type="ECO:0000313" key="3">
    <source>
        <dbReference type="EMBL" id="CDS87042.1"/>
    </source>
</evidence>
<reference evidence="8 10" key="3">
    <citation type="submission" date="2019-02" db="EMBL/GenBank/DDBJ databases">
        <authorList>
            <consortium name="Pathogen Informatics"/>
        </authorList>
    </citation>
    <scope>NUCLEOTIDE SEQUENCE [LARGE SCALE GENOMIC DNA]</scope>
    <source>
        <strain evidence="10">clo34</strain>
        <strain evidence="8">Clo34</strain>
        <strain evidence="7 9">VRECD0157</strain>
    </source>
</reference>
<gene>
    <name evidence="4" type="ORF">BN1095_340284</name>
    <name evidence="3" type="ORF">BN1096_590048</name>
    <name evidence="2" type="ORF">BN1097_570046</name>
    <name evidence="5" type="ORF">KRM00_003442</name>
    <name evidence="6" type="ORF">KRQ00_002851</name>
    <name evidence="8" type="ORF">SAMEA1402399_03469</name>
    <name evidence="7" type="ORF">SAMEA3375112_00430</name>
</gene>
<evidence type="ECO:0000313" key="4">
    <source>
        <dbReference type="EMBL" id="CDT22281.1"/>
    </source>
</evidence>
<dbReference type="Pfam" id="PF13673">
    <property type="entry name" value="Acetyltransf_10"/>
    <property type="match status" value="1"/>
</dbReference>
<evidence type="ECO:0000313" key="9">
    <source>
        <dbReference type="Proteomes" id="UP000189137"/>
    </source>
</evidence>